<evidence type="ECO:0000259" key="1">
    <source>
        <dbReference type="Pfam" id="PF00561"/>
    </source>
</evidence>
<dbReference type="Pfam" id="PF00561">
    <property type="entry name" value="Abhydrolase_1"/>
    <property type="match status" value="1"/>
</dbReference>
<dbReference type="EMBL" id="FXBL01000004">
    <property type="protein sequence ID" value="SMH38056.1"/>
    <property type="molecule type" value="Genomic_DNA"/>
</dbReference>
<keyword evidence="3" id="KW-1185">Reference proteome</keyword>
<dbReference type="RefSeq" id="WP_085464037.1">
    <property type="nucleotide sequence ID" value="NZ_FXBL01000004.1"/>
</dbReference>
<dbReference type="AlphaFoldDB" id="A0A1X7NLL0"/>
<dbReference type="PANTHER" id="PTHR43689:SF8">
    <property type="entry name" value="ALPHA_BETA-HYDROLASES SUPERFAMILY PROTEIN"/>
    <property type="match status" value="1"/>
</dbReference>
<dbReference type="OrthoDB" id="9804723at2"/>
<reference evidence="2 3" key="1">
    <citation type="submission" date="2017-04" db="EMBL/GenBank/DDBJ databases">
        <authorList>
            <person name="Afonso C.L."/>
            <person name="Miller P.J."/>
            <person name="Scott M.A."/>
            <person name="Spackman E."/>
            <person name="Goraichik I."/>
            <person name="Dimitrov K.M."/>
            <person name="Suarez D.L."/>
            <person name="Swayne D.E."/>
        </authorList>
    </citation>
    <scope>NUCLEOTIDE SEQUENCE [LARGE SCALE GENOMIC DNA]</scope>
    <source>
        <strain evidence="2 3">B5P</strain>
    </source>
</reference>
<feature type="domain" description="AB hydrolase-1" evidence="1">
    <location>
        <begin position="38"/>
        <end position="251"/>
    </location>
</feature>
<dbReference type="Gene3D" id="3.40.50.1820">
    <property type="entry name" value="alpha/beta hydrolase"/>
    <property type="match status" value="1"/>
</dbReference>
<organism evidence="2 3">
    <name type="scientific">Mesorhizobium australicum</name>
    <dbReference type="NCBI Taxonomy" id="536018"/>
    <lineage>
        <taxon>Bacteria</taxon>
        <taxon>Pseudomonadati</taxon>
        <taxon>Pseudomonadota</taxon>
        <taxon>Alphaproteobacteria</taxon>
        <taxon>Hyphomicrobiales</taxon>
        <taxon>Phyllobacteriaceae</taxon>
        <taxon>Mesorhizobium</taxon>
    </lineage>
</organism>
<dbReference type="PANTHER" id="PTHR43689">
    <property type="entry name" value="HYDROLASE"/>
    <property type="match status" value="1"/>
</dbReference>
<dbReference type="InterPro" id="IPR000073">
    <property type="entry name" value="AB_hydrolase_1"/>
</dbReference>
<dbReference type="SUPFAM" id="SSF53474">
    <property type="entry name" value="alpha/beta-Hydrolases"/>
    <property type="match status" value="1"/>
</dbReference>
<accession>A0A1X7NLL0</accession>
<sequence>MLEDRWVEAGGVRTRYVETGSGPSTIAFLHANALADQGVCHNLRVWEANLEEIGSRARVVAFDALGQGRTGIPSEQSYGFDRVIEHARAFLDITVGGPVHLVGHDEGGLAALRLAFEAPELIRSVTIVAGKAVAPAGDPLSNLTLSAPLEPRYGRTAQAWVMERQSWNGHHIDAGRFLDEAVLVGQSHQFKALRERLHGKNEYDTSVRPTLSRMRVDNWTRFREQGVPCPVMLVWGQNDPMSPVQNAMALFRLIAPRQGTAHLRIIGRAGYMPFREQPSVFNGIVAGFVGALDEGRGAGSVH</sequence>
<dbReference type="PRINTS" id="PR00111">
    <property type="entry name" value="ABHYDROLASE"/>
</dbReference>
<evidence type="ECO:0000313" key="2">
    <source>
        <dbReference type="EMBL" id="SMH38056.1"/>
    </source>
</evidence>
<evidence type="ECO:0000313" key="3">
    <source>
        <dbReference type="Proteomes" id="UP000193083"/>
    </source>
</evidence>
<gene>
    <name evidence="2" type="ORF">SAMN02982922_2009</name>
</gene>
<name>A0A1X7NLL0_9HYPH</name>
<dbReference type="Proteomes" id="UP000193083">
    <property type="component" value="Unassembled WGS sequence"/>
</dbReference>
<protein>
    <submittedName>
        <fullName evidence="2">Pimeloyl-ACP methyl ester carboxylesterase</fullName>
    </submittedName>
</protein>
<dbReference type="InterPro" id="IPR029058">
    <property type="entry name" value="AB_hydrolase_fold"/>
</dbReference>
<proteinExistence type="predicted"/>